<sequence>MNKDFVYWSMLQKIWGIKASKILLNIMLQVSGYDFWHFDNKTIKNYLPNLDSSMVQLFITERKKMSFQEEYEKLMKLNIKIISFTCDNYPSNLKNIHSPPPLLYIRGNLVEKNLSIAMVGARKATAYGRKVAKQIASDLSSENVQIISGLARGIDTCSHEGALLGDGGTIAVLGSGLDVIYPRENELLFNNILKSGNGAIISEFPLGTQPLRYHFPMRNRIISGISHGVIVVEASEKSGSLITTEYGLEQGKDIFAIPGPINSSVSKGCHKLLKEGAKLVDSKLDVLEEYGQLCLFNLNSQMKNAGLSTLENEIVTCIKSLPLTMEEISEITNIPLKNLIPTISILEINGVIQQIAGRKFISIN</sequence>
<dbReference type="InterPro" id="IPR003488">
    <property type="entry name" value="DprA"/>
</dbReference>
<dbReference type="NCBIfam" id="TIGR00732">
    <property type="entry name" value="dprA"/>
    <property type="match status" value="1"/>
</dbReference>
<dbReference type="AlphaFoldDB" id="A0A1W1VKM2"/>
<dbReference type="Proteomes" id="UP000192731">
    <property type="component" value="Unassembled WGS sequence"/>
</dbReference>
<dbReference type="SUPFAM" id="SSF102405">
    <property type="entry name" value="MCP/YpsA-like"/>
    <property type="match status" value="1"/>
</dbReference>
<dbReference type="OrthoDB" id="9785707at2"/>
<dbReference type="EMBL" id="FWWT01000022">
    <property type="protein sequence ID" value="SMB93935.1"/>
    <property type="molecule type" value="Genomic_DNA"/>
</dbReference>
<reference evidence="3 4" key="1">
    <citation type="submission" date="2017-04" db="EMBL/GenBank/DDBJ databases">
        <authorList>
            <person name="Afonso C.L."/>
            <person name="Miller P.J."/>
            <person name="Scott M.A."/>
            <person name="Spackman E."/>
            <person name="Goraichik I."/>
            <person name="Dimitrov K.M."/>
            <person name="Suarez D.L."/>
            <person name="Swayne D.E."/>
        </authorList>
    </citation>
    <scope>NUCLEOTIDE SEQUENCE [LARGE SCALE GENOMIC DNA]</scope>
    <source>
        <strain evidence="3 4">DSM 11270</strain>
    </source>
</reference>
<dbReference type="RefSeq" id="WP_159446318.1">
    <property type="nucleotide sequence ID" value="NZ_FWWT01000022.1"/>
</dbReference>
<organism evidence="3 4">
    <name type="scientific">Desulfonispora thiosulfatigenes DSM 11270</name>
    <dbReference type="NCBI Taxonomy" id="656914"/>
    <lineage>
        <taxon>Bacteria</taxon>
        <taxon>Bacillati</taxon>
        <taxon>Bacillota</taxon>
        <taxon>Clostridia</taxon>
        <taxon>Eubacteriales</taxon>
        <taxon>Peptococcaceae</taxon>
        <taxon>Desulfonispora</taxon>
    </lineage>
</organism>
<proteinExistence type="inferred from homology"/>
<comment type="similarity">
    <text evidence="1">Belongs to the DprA/Smf family.</text>
</comment>
<dbReference type="STRING" id="656914.SAMN00017405_0121"/>
<dbReference type="GO" id="GO:0009294">
    <property type="term" value="P:DNA-mediated transformation"/>
    <property type="evidence" value="ECO:0007669"/>
    <property type="project" value="InterPro"/>
</dbReference>
<dbReference type="PANTHER" id="PTHR43022">
    <property type="entry name" value="PROTEIN SMF"/>
    <property type="match status" value="1"/>
</dbReference>
<evidence type="ECO:0000256" key="1">
    <source>
        <dbReference type="ARBA" id="ARBA00006525"/>
    </source>
</evidence>
<accession>A0A1W1VKM2</accession>
<evidence type="ECO:0000313" key="3">
    <source>
        <dbReference type="EMBL" id="SMB93935.1"/>
    </source>
</evidence>
<dbReference type="PANTHER" id="PTHR43022:SF1">
    <property type="entry name" value="PROTEIN SMF"/>
    <property type="match status" value="1"/>
</dbReference>
<dbReference type="Pfam" id="PF02481">
    <property type="entry name" value="DNA_processg_A"/>
    <property type="match status" value="1"/>
</dbReference>
<feature type="domain" description="Smf/DprA SLOG" evidence="2">
    <location>
        <begin position="81"/>
        <end position="290"/>
    </location>
</feature>
<evidence type="ECO:0000313" key="4">
    <source>
        <dbReference type="Proteomes" id="UP000192731"/>
    </source>
</evidence>
<keyword evidence="4" id="KW-1185">Reference proteome</keyword>
<dbReference type="Gene3D" id="3.40.50.450">
    <property type="match status" value="1"/>
</dbReference>
<evidence type="ECO:0000259" key="2">
    <source>
        <dbReference type="Pfam" id="PF02481"/>
    </source>
</evidence>
<name>A0A1W1VKM2_DESTI</name>
<protein>
    <submittedName>
        <fullName evidence="3">DNA processing protein</fullName>
    </submittedName>
</protein>
<dbReference type="InterPro" id="IPR057666">
    <property type="entry name" value="DrpA_SLOG"/>
</dbReference>
<gene>
    <name evidence="3" type="ORF">SAMN00017405_0121</name>
</gene>